<sequence>PLWMVRNSLGYIIPNVRVGRPVSINNKDTEKTKAIEESQKDKMMRKDNIKNK</sequence>
<evidence type="ECO:0000313" key="2">
    <source>
        <dbReference type="EMBL" id="GAG95225.1"/>
    </source>
</evidence>
<gene>
    <name evidence="2" type="ORF">S01H4_46957</name>
</gene>
<dbReference type="AlphaFoldDB" id="X1BJL1"/>
<reference evidence="2" key="1">
    <citation type="journal article" date="2014" name="Front. Microbiol.">
        <title>High frequency of phylogenetically diverse reductive dehalogenase-homologous genes in deep subseafloor sedimentary metagenomes.</title>
        <authorList>
            <person name="Kawai M."/>
            <person name="Futagami T."/>
            <person name="Toyoda A."/>
            <person name="Takaki Y."/>
            <person name="Nishi S."/>
            <person name="Hori S."/>
            <person name="Arai W."/>
            <person name="Tsubouchi T."/>
            <person name="Morono Y."/>
            <person name="Uchiyama I."/>
            <person name="Ito T."/>
            <person name="Fujiyama A."/>
            <person name="Inagaki F."/>
            <person name="Takami H."/>
        </authorList>
    </citation>
    <scope>NUCLEOTIDE SEQUENCE</scope>
    <source>
        <strain evidence="2">Expedition CK06-06</strain>
    </source>
</reference>
<organism evidence="2">
    <name type="scientific">marine sediment metagenome</name>
    <dbReference type="NCBI Taxonomy" id="412755"/>
    <lineage>
        <taxon>unclassified sequences</taxon>
        <taxon>metagenomes</taxon>
        <taxon>ecological metagenomes</taxon>
    </lineage>
</organism>
<feature type="non-terminal residue" evidence="2">
    <location>
        <position position="1"/>
    </location>
</feature>
<dbReference type="EMBL" id="BART01026298">
    <property type="protein sequence ID" value="GAG95225.1"/>
    <property type="molecule type" value="Genomic_DNA"/>
</dbReference>
<feature type="region of interest" description="Disordered" evidence="1">
    <location>
        <begin position="31"/>
        <end position="52"/>
    </location>
</feature>
<proteinExistence type="predicted"/>
<evidence type="ECO:0000256" key="1">
    <source>
        <dbReference type="SAM" id="MobiDB-lite"/>
    </source>
</evidence>
<comment type="caution">
    <text evidence="2">The sequence shown here is derived from an EMBL/GenBank/DDBJ whole genome shotgun (WGS) entry which is preliminary data.</text>
</comment>
<protein>
    <submittedName>
        <fullName evidence="2">Uncharacterized protein</fullName>
    </submittedName>
</protein>
<name>X1BJL1_9ZZZZ</name>
<accession>X1BJL1</accession>